<dbReference type="Proteomes" id="UP000600101">
    <property type="component" value="Unassembled WGS sequence"/>
</dbReference>
<proteinExistence type="predicted"/>
<dbReference type="InterPro" id="IPR047650">
    <property type="entry name" value="Transpos_IS110"/>
</dbReference>
<dbReference type="NCBIfam" id="NF033542">
    <property type="entry name" value="transpos_IS110"/>
    <property type="match status" value="1"/>
</dbReference>
<dbReference type="AlphaFoldDB" id="A0A9X0R462"/>
<evidence type="ECO:0000313" key="3">
    <source>
        <dbReference type="EMBL" id="MBC4019400.1"/>
    </source>
</evidence>
<sequence length="425" mass="47915">PTPQAAALVAIDVAKQRNEVLIEVPDARRRRRLTVANTRAEHDRLVAELQALARPVTVGFEPTGHYHRPLAWRLVRAGFDVRLISSVALARTREALHNGWDKNDPKDAQVILHMLRIGAAKPYHDPLEHGINDIQELSMTHEVVSKAKTEALHRIQTHYLPLYFPEVDRFRNNTRSDWFFALLERFPVPASITALSKEAFIEAAWDVAGRKVSKARLLGDIYETAQSSIALPIPADAPAITMFRLVLAEARHLIQQRDTIERLAGELLGEHADFQRLQQVPGIGPINALAILAEAGDLRRFGHHRQFLKFCSLDLATHQSGQFRGKTKLSKRGNARLRRTLWMAAQVAIRQRENSFRAKFERYVAKDREDPDLRRKAFTAITAKMARVVHAIIKSGGDYRPFVEGPVPGGRTPLYRSRQGASATL</sequence>
<dbReference type="RefSeq" id="WP_186774092.1">
    <property type="nucleotide sequence ID" value="NZ_JACOMF010000209.1"/>
</dbReference>
<organism evidence="3 4">
    <name type="scientific">Siccirubricoccus deserti</name>
    <dbReference type="NCBI Taxonomy" id="2013562"/>
    <lineage>
        <taxon>Bacteria</taxon>
        <taxon>Pseudomonadati</taxon>
        <taxon>Pseudomonadota</taxon>
        <taxon>Alphaproteobacteria</taxon>
        <taxon>Acetobacterales</taxon>
        <taxon>Roseomonadaceae</taxon>
        <taxon>Siccirubricoccus</taxon>
    </lineage>
</organism>
<comment type="caution">
    <text evidence="3">The sequence shown here is derived from an EMBL/GenBank/DDBJ whole genome shotgun (WGS) entry which is preliminary data.</text>
</comment>
<evidence type="ECO:0000259" key="1">
    <source>
        <dbReference type="Pfam" id="PF01548"/>
    </source>
</evidence>
<dbReference type="InterPro" id="IPR003346">
    <property type="entry name" value="Transposase_20"/>
</dbReference>
<dbReference type="GO" id="GO:0006313">
    <property type="term" value="P:DNA transposition"/>
    <property type="evidence" value="ECO:0007669"/>
    <property type="project" value="InterPro"/>
</dbReference>
<accession>A0A9X0R462</accession>
<feature type="domain" description="Transposase IS116/IS110/IS902 C-terminal" evidence="2">
    <location>
        <begin position="275"/>
        <end position="359"/>
    </location>
</feature>
<gene>
    <name evidence="3" type="ORF">H7965_29855</name>
</gene>
<dbReference type="EMBL" id="JACOMF010000209">
    <property type="protein sequence ID" value="MBC4019400.1"/>
    <property type="molecule type" value="Genomic_DNA"/>
</dbReference>
<dbReference type="Pfam" id="PF01548">
    <property type="entry name" value="DEDD_Tnp_IS110"/>
    <property type="match status" value="1"/>
</dbReference>
<protein>
    <submittedName>
        <fullName evidence="3">IS110 family transposase</fullName>
    </submittedName>
</protein>
<dbReference type="Pfam" id="PF02371">
    <property type="entry name" value="Transposase_20"/>
    <property type="match status" value="1"/>
</dbReference>
<dbReference type="PANTHER" id="PTHR33055:SF17">
    <property type="entry name" value="THIRD ORF IN TRANSPOSON ISC1491"/>
    <property type="match status" value="1"/>
</dbReference>
<evidence type="ECO:0000259" key="2">
    <source>
        <dbReference type="Pfam" id="PF02371"/>
    </source>
</evidence>
<feature type="domain" description="Transposase IS110-like N-terminal" evidence="1">
    <location>
        <begin position="9"/>
        <end position="165"/>
    </location>
</feature>
<name>A0A9X0R462_9PROT</name>
<reference evidence="3" key="1">
    <citation type="submission" date="2020-08" db="EMBL/GenBank/DDBJ databases">
        <authorList>
            <person name="Hu Y."/>
            <person name="Nguyen S.V."/>
            <person name="Li F."/>
            <person name="Fanning S."/>
        </authorList>
    </citation>
    <scope>NUCLEOTIDE SEQUENCE</scope>
    <source>
        <strain evidence="3">SYSU D8009</strain>
    </source>
</reference>
<dbReference type="PANTHER" id="PTHR33055">
    <property type="entry name" value="TRANSPOSASE FOR INSERTION SEQUENCE ELEMENT IS1111A"/>
    <property type="match status" value="1"/>
</dbReference>
<keyword evidence="4" id="KW-1185">Reference proteome</keyword>
<evidence type="ECO:0000313" key="4">
    <source>
        <dbReference type="Proteomes" id="UP000600101"/>
    </source>
</evidence>
<dbReference type="GO" id="GO:0003677">
    <property type="term" value="F:DNA binding"/>
    <property type="evidence" value="ECO:0007669"/>
    <property type="project" value="InterPro"/>
</dbReference>
<dbReference type="InterPro" id="IPR002525">
    <property type="entry name" value="Transp_IS110-like_N"/>
</dbReference>
<dbReference type="GO" id="GO:0004803">
    <property type="term" value="F:transposase activity"/>
    <property type="evidence" value="ECO:0007669"/>
    <property type="project" value="InterPro"/>
</dbReference>
<feature type="non-terminal residue" evidence="3">
    <location>
        <position position="1"/>
    </location>
</feature>